<feature type="chain" id="PRO_5025429618" evidence="1">
    <location>
        <begin position="24"/>
        <end position="117"/>
    </location>
</feature>
<feature type="signal peptide" evidence="1">
    <location>
        <begin position="1"/>
        <end position="23"/>
    </location>
</feature>
<evidence type="ECO:0000256" key="1">
    <source>
        <dbReference type="SAM" id="SignalP"/>
    </source>
</evidence>
<evidence type="ECO:0000313" key="2">
    <source>
        <dbReference type="EMBL" id="MXU90728.1"/>
    </source>
</evidence>
<keyword evidence="1" id="KW-0732">Signal</keyword>
<sequence>MKLCLYSTKHLLAVLAASDPAFSADNGEAKHHRFKRRRFRSFNAPAHRLAFVIHFQVSGNPHRVCARTWRCSPLRTPIQLALGLIPLGREAENRTLRRARRLLRGAMERLHVFYSSK</sequence>
<protein>
    <submittedName>
        <fullName evidence="2">Putative secreted protein</fullName>
    </submittedName>
</protein>
<reference evidence="2" key="1">
    <citation type="submission" date="2019-12" db="EMBL/GenBank/DDBJ databases">
        <title>An insight into the sialome of adult female Ixodes ricinus ticks feeding for 6 days.</title>
        <authorList>
            <person name="Perner J."/>
            <person name="Ribeiro J.M.C."/>
        </authorList>
    </citation>
    <scope>NUCLEOTIDE SEQUENCE</scope>
    <source>
        <strain evidence="2">Semi-engorged</strain>
        <tissue evidence="2">Salivary glands</tissue>
    </source>
</reference>
<dbReference type="AlphaFoldDB" id="A0A6B0UMV7"/>
<accession>A0A6B0UMV7</accession>
<dbReference type="EMBL" id="GIFC01008645">
    <property type="protein sequence ID" value="MXU90728.1"/>
    <property type="molecule type" value="Transcribed_RNA"/>
</dbReference>
<proteinExistence type="predicted"/>
<name>A0A6B0UMV7_IXORI</name>
<organism evidence="2">
    <name type="scientific">Ixodes ricinus</name>
    <name type="common">Common tick</name>
    <name type="synonym">Acarus ricinus</name>
    <dbReference type="NCBI Taxonomy" id="34613"/>
    <lineage>
        <taxon>Eukaryota</taxon>
        <taxon>Metazoa</taxon>
        <taxon>Ecdysozoa</taxon>
        <taxon>Arthropoda</taxon>
        <taxon>Chelicerata</taxon>
        <taxon>Arachnida</taxon>
        <taxon>Acari</taxon>
        <taxon>Parasitiformes</taxon>
        <taxon>Ixodida</taxon>
        <taxon>Ixodoidea</taxon>
        <taxon>Ixodidae</taxon>
        <taxon>Ixodinae</taxon>
        <taxon>Ixodes</taxon>
    </lineage>
</organism>